<dbReference type="InterPro" id="IPR022792">
    <property type="entry name" value="T2SS_protein-GspN"/>
</dbReference>
<evidence type="ECO:0000256" key="3">
    <source>
        <dbReference type="ARBA" id="ARBA00021563"/>
    </source>
</evidence>
<evidence type="ECO:0000256" key="2">
    <source>
        <dbReference type="ARBA" id="ARBA00007208"/>
    </source>
</evidence>
<keyword evidence="9" id="KW-0472">Membrane</keyword>
<evidence type="ECO:0000313" key="12">
    <source>
        <dbReference type="Proteomes" id="UP000194450"/>
    </source>
</evidence>
<evidence type="ECO:0000256" key="1">
    <source>
        <dbReference type="ARBA" id="ARBA00004533"/>
    </source>
</evidence>
<dbReference type="Proteomes" id="UP000194450">
    <property type="component" value="Unassembled WGS sequence"/>
</dbReference>
<organism evidence="11 12">
    <name type="scientific">Pseudidiomarina planktonica</name>
    <dbReference type="NCBI Taxonomy" id="1323738"/>
    <lineage>
        <taxon>Bacteria</taxon>
        <taxon>Pseudomonadati</taxon>
        <taxon>Pseudomonadota</taxon>
        <taxon>Gammaproteobacteria</taxon>
        <taxon>Alteromonadales</taxon>
        <taxon>Idiomarinaceae</taxon>
        <taxon>Pseudidiomarina</taxon>
    </lineage>
</organism>
<sequence length="258" mass="27848">MMQGASKKLGFATILVLFFLIALLVTAPARLLHLAPLPKGIAVYDVTGSLWQGQAGQISVELPNTPKALRLHNVSWDLSFWSLLTGQLHTSLELPELNNVVSGELILTAGRGGVTISDADLGGRIADSISTFNIPAPLTVDGRWQAQIDRFQPEGGTNLCKTLQAQVRGQQVALKINQNWQDLGNYQLNLGCNQGAVTVLMNGDNMMGLMLDSAINRSQSTIAGSLQPKPEAPEKVTELLVYVGKPDAQGRYNFAFKL</sequence>
<dbReference type="Pfam" id="PF01203">
    <property type="entry name" value="T2SSN"/>
    <property type="match status" value="1"/>
</dbReference>
<evidence type="ECO:0000256" key="6">
    <source>
        <dbReference type="ARBA" id="ARBA00022519"/>
    </source>
</evidence>
<evidence type="ECO:0000313" key="11">
    <source>
        <dbReference type="EMBL" id="SMQ61643.1"/>
    </source>
</evidence>
<keyword evidence="7" id="KW-0812">Transmembrane</keyword>
<keyword evidence="8" id="KW-0653">Protein transport</keyword>
<evidence type="ECO:0000256" key="8">
    <source>
        <dbReference type="ARBA" id="ARBA00022927"/>
    </source>
</evidence>
<dbReference type="GO" id="GO:0015628">
    <property type="term" value="P:protein secretion by the type II secretion system"/>
    <property type="evidence" value="ECO:0007669"/>
    <property type="project" value="InterPro"/>
</dbReference>
<evidence type="ECO:0000256" key="7">
    <source>
        <dbReference type="ARBA" id="ARBA00022692"/>
    </source>
</evidence>
<evidence type="ECO:0000256" key="4">
    <source>
        <dbReference type="ARBA" id="ARBA00022448"/>
    </source>
</evidence>
<dbReference type="GO" id="GO:0015627">
    <property type="term" value="C:type II protein secretion system complex"/>
    <property type="evidence" value="ECO:0007669"/>
    <property type="project" value="InterPro"/>
</dbReference>
<keyword evidence="5" id="KW-1003">Cell membrane</keyword>
<dbReference type="EMBL" id="FXWH01000001">
    <property type="protein sequence ID" value="SMQ61643.1"/>
    <property type="molecule type" value="Genomic_DNA"/>
</dbReference>
<comment type="similarity">
    <text evidence="2">Belongs to the GSP N family.</text>
</comment>
<evidence type="ECO:0000256" key="10">
    <source>
        <dbReference type="ARBA" id="ARBA00030772"/>
    </source>
</evidence>
<proteinExistence type="inferred from homology"/>
<dbReference type="GO" id="GO:0005886">
    <property type="term" value="C:plasma membrane"/>
    <property type="evidence" value="ECO:0007669"/>
    <property type="project" value="UniProtKB-SubCell"/>
</dbReference>
<dbReference type="AlphaFoldDB" id="A0A1Y6EN96"/>
<accession>A0A1Y6EN96</accession>
<dbReference type="RefSeq" id="WP_086433760.1">
    <property type="nucleotide sequence ID" value="NZ_FXWH01000001.1"/>
</dbReference>
<evidence type="ECO:0000256" key="5">
    <source>
        <dbReference type="ARBA" id="ARBA00022475"/>
    </source>
</evidence>
<dbReference type="OrthoDB" id="6118198at2"/>
<name>A0A1Y6EN96_9GAMM</name>
<gene>
    <name evidence="11" type="ORF">SAMN06297229_0592</name>
</gene>
<protein>
    <recommendedName>
        <fullName evidence="3">Type II secretion system protein N</fullName>
    </recommendedName>
    <alternativeName>
        <fullName evidence="10">General secretion pathway protein N</fullName>
    </alternativeName>
</protein>
<keyword evidence="6" id="KW-0997">Cell inner membrane</keyword>
<evidence type="ECO:0000256" key="9">
    <source>
        <dbReference type="ARBA" id="ARBA00023136"/>
    </source>
</evidence>
<reference evidence="12" key="1">
    <citation type="submission" date="2017-04" db="EMBL/GenBank/DDBJ databases">
        <authorList>
            <person name="Varghese N."/>
            <person name="Submissions S."/>
        </authorList>
    </citation>
    <scope>NUCLEOTIDE SEQUENCE [LARGE SCALE GENOMIC DNA]</scope>
</reference>
<keyword evidence="12" id="KW-1185">Reference proteome</keyword>
<comment type="subcellular location">
    <subcellularLocation>
        <location evidence="1">Cell inner membrane</location>
    </subcellularLocation>
</comment>
<keyword evidence="4" id="KW-0813">Transport</keyword>